<name>A0A015TZY3_BACFG</name>
<dbReference type="GO" id="GO:0004519">
    <property type="term" value="F:endonuclease activity"/>
    <property type="evidence" value="ECO:0007669"/>
    <property type="project" value="InterPro"/>
</dbReference>
<dbReference type="SMART" id="SM00533">
    <property type="entry name" value="MUTSd"/>
    <property type="match status" value="1"/>
</dbReference>
<dbReference type="GO" id="GO:0016887">
    <property type="term" value="F:ATP hydrolysis activity"/>
    <property type="evidence" value="ECO:0007669"/>
    <property type="project" value="InterPro"/>
</dbReference>
<dbReference type="RefSeq" id="WP_032587264.1">
    <property type="nucleotide sequence ID" value="NZ_JGCY01000154.1"/>
</dbReference>
<comment type="caution">
    <text evidence="6">The sequence shown here is derived from an EMBL/GenBank/DDBJ whole genome shotgun (WGS) entry which is preliminary data.</text>
</comment>
<dbReference type="InterPro" id="IPR027417">
    <property type="entry name" value="P-loop_NTPase"/>
</dbReference>
<dbReference type="NCBIfam" id="TIGR01069">
    <property type="entry name" value="mutS2"/>
    <property type="match status" value="1"/>
</dbReference>
<dbReference type="SUPFAM" id="SSF52540">
    <property type="entry name" value="P-loop containing nucleoside triphosphate hydrolases"/>
    <property type="match status" value="1"/>
</dbReference>
<dbReference type="InterPro" id="IPR005747">
    <property type="entry name" value="MutS2"/>
</dbReference>
<keyword evidence="3" id="KW-0238">DNA-binding</keyword>
<evidence type="ECO:0000256" key="2">
    <source>
        <dbReference type="ARBA" id="ARBA00022840"/>
    </source>
</evidence>
<reference evidence="6 7" key="1">
    <citation type="submission" date="2014-02" db="EMBL/GenBank/DDBJ databases">
        <authorList>
            <person name="Sears C."/>
            <person name="Carroll K."/>
            <person name="Sack B.R."/>
            <person name="Qadri F."/>
            <person name="Myers L.L."/>
            <person name="Chung G.-T."/>
            <person name="Escheverria P."/>
            <person name="Fraser C.M."/>
            <person name="Sadzewicz L."/>
            <person name="Shefchek K.A."/>
            <person name="Tallon L."/>
            <person name="Das S.P."/>
            <person name="Daugherty S."/>
            <person name="Mongodin E.F."/>
        </authorList>
    </citation>
    <scope>NUCLEOTIDE SEQUENCE [LARGE SCALE GENOMIC DNA]</scope>
    <source>
        <strain evidence="7">3988T(B)14</strain>
    </source>
</reference>
<feature type="non-terminal residue" evidence="6">
    <location>
        <position position="491"/>
    </location>
</feature>
<organism evidence="6 7">
    <name type="scientific">Bacteroides fragilis str. 3988T(B)14</name>
    <dbReference type="NCBI Taxonomy" id="1339315"/>
    <lineage>
        <taxon>Bacteria</taxon>
        <taxon>Pseudomonadati</taxon>
        <taxon>Bacteroidota</taxon>
        <taxon>Bacteroidia</taxon>
        <taxon>Bacteroidales</taxon>
        <taxon>Bacteroidaceae</taxon>
        <taxon>Bacteroides</taxon>
    </lineage>
</organism>
<gene>
    <name evidence="6" type="ORF">M124_4605</name>
</gene>
<evidence type="ECO:0000256" key="3">
    <source>
        <dbReference type="ARBA" id="ARBA00023125"/>
    </source>
</evidence>
<dbReference type="PANTHER" id="PTHR48466:SF2">
    <property type="entry name" value="OS10G0509000 PROTEIN"/>
    <property type="match status" value="1"/>
</dbReference>
<accession>A0A015TZY3</accession>
<dbReference type="Pfam" id="PF00488">
    <property type="entry name" value="MutS_V"/>
    <property type="match status" value="1"/>
</dbReference>
<dbReference type="Proteomes" id="UP000020529">
    <property type="component" value="Unassembled WGS sequence"/>
</dbReference>
<dbReference type="InterPro" id="IPR000432">
    <property type="entry name" value="DNA_mismatch_repair_MutS_C"/>
</dbReference>
<dbReference type="PANTHER" id="PTHR48466">
    <property type="entry name" value="OS10G0509000 PROTEIN-RELATED"/>
    <property type="match status" value="1"/>
</dbReference>
<evidence type="ECO:0000256" key="1">
    <source>
        <dbReference type="ARBA" id="ARBA00022741"/>
    </source>
</evidence>
<evidence type="ECO:0000259" key="5">
    <source>
        <dbReference type="SMART" id="SM00534"/>
    </source>
</evidence>
<dbReference type="GO" id="GO:0140664">
    <property type="term" value="F:ATP-dependent DNA damage sensor activity"/>
    <property type="evidence" value="ECO:0007669"/>
    <property type="project" value="InterPro"/>
</dbReference>
<keyword evidence="1" id="KW-0547">Nucleotide-binding</keyword>
<evidence type="ECO:0000313" key="7">
    <source>
        <dbReference type="Proteomes" id="UP000020529"/>
    </source>
</evidence>
<protein>
    <submittedName>
        <fullName evidence="6">MutS domain III family protein</fullName>
    </submittedName>
</protein>
<dbReference type="InterPro" id="IPR036187">
    <property type="entry name" value="DNA_mismatch_repair_MutS_sf"/>
</dbReference>
<keyword evidence="2" id="KW-0067">ATP-binding</keyword>
<dbReference type="SMART" id="SM00534">
    <property type="entry name" value="MUTSac"/>
    <property type="match status" value="1"/>
</dbReference>
<dbReference type="EMBL" id="JGCY01000154">
    <property type="protein sequence ID" value="EXY76506.1"/>
    <property type="molecule type" value="Genomic_DNA"/>
</dbReference>
<evidence type="ECO:0000313" key="6">
    <source>
        <dbReference type="EMBL" id="EXY76506.1"/>
    </source>
</evidence>
<dbReference type="InterPro" id="IPR007696">
    <property type="entry name" value="DNA_mismatch_repair_MutS_core"/>
</dbReference>
<dbReference type="GO" id="GO:0030983">
    <property type="term" value="F:mismatched DNA binding"/>
    <property type="evidence" value="ECO:0007669"/>
    <property type="project" value="InterPro"/>
</dbReference>
<dbReference type="GO" id="GO:0005524">
    <property type="term" value="F:ATP binding"/>
    <property type="evidence" value="ECO:0007669"/>
    <property type="project" value="UniProtKB-KW"/>
</dbReference>
<sequence length="491" mass="55987">MIYPQNFEQKIGFDQIRQLLKDKCLSTLGEERVNEMNFSDHFEEVDELLNQVAEFVRIIQEEDNFPDQFFFDVRPSLKRIRIEGMYMDEQELFDLRRSLETIRDIVRFLQRNDEEESDCPYPSLKKLAGDITVFPQLITKIDGILNKYGKIKDNASTELSRIRRELANTMGSISRSLNSILRNAQSEGYVDKDVAPTMRDGRLVIPVAPGLKRKIKGIVHDESASGKTVFIEPAEVVEANNRIRELEGDERREIIRILTEFSNTLRPSIPEILQSYEFLAEIDFIRAKSHFAIQTNSIKPSLENEQLLDWTMAVHPLLQLSLAKHGKKVVPLDIELNLKQRILIISGPNAGGKSVCLKTVGLLQYMLQCGMLVPMHERSHVGLFGSIFIDIGDEQSIEDDLSTYSSHLTNMKIMMKNCNERSLILIDEFGGGTEPQIGGAIAEAVLKRFNIKGTFGVITTHYQNLKHFAEDHEGVVNGAMLYDRHLMQALF</sequence>
<proteinExistence type="predicted"/>
<dbReference type="SUPFAM" id="SSF48334">
    <property type="entry name" value="DNA repair protein MutS, domain III"/>
    <property type="match status" value="1"/>
</dbReference>
<dbReference type="Gene3D" id="3.40.50.300">
    <property type="entry name" value="P-loop containing nucleotide triphosphate hydrolases"/>
    <property type="match status" value="1"/>
</dbReference>
<dbReference type="GO" id="GO:0006298">
    <property type="term" value="P:mismatch repair"/>
    <property type="evidence" value="ECO:0007669"/>
    <property type="project" value="InterPro"/>
</dbReference>
<evidence type="ECO:0000259" key="4">
    <source>
        <dbReference type="SMART" id="SM00533"/>
    </source>
</evidence>
<feature type="domain" description="DNA mismatch repair protein MutS core" evidence="4">
    <location>
        <begin position="11"/>
        <end position="321"/>
    </location>
</feature>
<dbReference type="GO" id="GO:0045910">
    <property type="term" value="P:negative regulation of DNA recombination"/>
    <property type="evidence" value="ECO:0007669"/>
    <property type="project" value="InterPro"/>
</dbReference>
<dbReference type="InterPro" id="IPR045076">
    <property type="entry name" value="MutS"/>
</dbReference>
<dbReference type="AlphaFoldDB" id="A0A015TZY3"/>
<feature type="domain" description="DNA mismatch repair proteins mutS family" evidence="5">
    <location>
        <begin position="340"/>
        <end position="488"/>
    </location>
</feature>